<comment type="caution">
    <text evidence="1">The sequence shown here is derived from an EMBL/GenBank/DDBJ whole genome shotgun (WGS) entry which is preliminary data.</text>
</comment>
<dbReference type="eggNOG" id="arCOG08931">
    <property type="taxonomic scope" value="Archaea"/>
</dbReference>
<dbReference type="OrthoDB" id="229248at2157"/>
<evidence type="ECO:0000313" key="2">
    <source>
        <dbReference type="Proteomes" id="UP000011680"/>
    </source>
</evidence>
<evidence type="ECO:0000313" key="1">
    <source>
        <dbReference type="EMBL" id="EMA51433.1"/>
    </source>
</evidence>
<dbReference type="AlphaFoldDB" id="M0N1M2"/>
<dbReference type="Proteomes" id="UP000011680">
    <property type="component" value="Unassembled WGS sequence"/>
</dbReference>
<dbReference type="RefSeq" id="WP_007741521.1">
    <property type="nucleotide sequence ID" value="NZ_AOMF01000165.1"/>
</dbReference>
<dbReference type="EMBL" id="AOMF01000165">
    <property type="protein sequence ID" value="EMA51433.1"/>
    <property type="molecule type" value="Genomic_DNA"/>
</dbReference>
<gene>
    <name evidence="1" type="ORF">C451_14250</name>
</gene>
<reference evidence="1 2" key="1">
    <citation type="journal article" date="2014" name="PLoS Genet.">
        <title>Phylogenetically driven sequencing of extremely halophilic archaea reveals strategies for static and dynamic osmo-response.</title>
        <authorList>
            <person name="Becker E.A."/>
            <person name="Seitzer P.M."/>
            <person name="Tritt A."/>
            <person name="Larsen D."/>
            <person name="Krusor M."/>
            <person name="Yao A.I."/>
            <person name="Wu D."/>
            <person name="Madern D."/>
            <person name="Eisen J.A."/>
            <person name="Darling A.E."/>
            <person name="Facciotti M.T."/>
        </authorList>
    </citation>
    <scope>NUCLEOTIDE SEQUENCE [LARGE SCALE GENOMIC DNA]</scope>
    <source>
        <strain evidence="1 2">JCM 13552</strain>
    </source>
</reference>
<name>M0N1M2_9EURY</name>
<proteinExistence type="predicted"/>
<keyword evidence="2" id="KW-1185">Reference proteome</keyword>
<organism evidence="1 2">
    <name type="scientific">Halococcus thailandensis JCM 13552</name>
    <dbReference type="NCBI Taxonomy" id="1227457"/>
    <lineage>
        <taxon>Archaea</taxon>
        <taxon>Methanobacteriati</taxon>
        <taxon>Methanobacteriota</taxon>
        <taxon>Stenosarchaea group</taxon>
        <taxon>Halobacteria</taxon>
        <taxon>Halobacteriales</taxon>
        <taxon>Halococcaceae</taxon>
        <taxon>Halococcus</taxon>
    </lineage>
</organism>
<evidence type="ECO:0008006" key="3">
    <source>
        <dbReference type="Google" id="ProtNLM"/>
    </source>
</evidence>
<dbReference type="PATRIC" id="fig|1227457.3.peg.2734"/>
<accession>M0N1M2</accession>
<sequence length="80" mass="9054">MARDFTDDDRGKSVFDYQGNRVGRITNVENGSGTVETDDDSSLTDKIKSALNWDDDDDSHELRSDDVDTIDDDEVRLRNV</sequence>
<protein>
    <recommendedName>
        <fullName evidence="3">PRC-barrel domain-containing protein</fullName>
    </recommendedName>
</protein>